<gene>
    <name evidence="1" type="ordered locus">CA2559_05635</name>
</gene>
<name>A3U7J9_CROAH</name>
<dbReference type="eggNOG" id="ENOG502ZN71">
    <property type="taxonomic scope" value="Bacteria"/>
</dbReference>
<dbReference type="KEGG" id="cat:CA2559_05635"/>
<dbReference type="HOGENOM" id="CLU_085370_1_0_10"/>
<accession>A3U7J9</accession>
<evidence type="ECO:0000313" key="1">
    <source>
        <dbReference type="EMBL" id="EAP88216.1"/>
    </source>
</evidence>
<reference evidence="1 2" key="1">
    <citation type="journal article" date="2010" name="J. Bacteriol.">
        <title>The complete genome sequence of Croceibacter atlanticus HTCC2559T.</title>
        <authorList>
            <person name="Oh H.M."/>
            <person name="Kang I."/>
            <person name="Ferriera S."/>
            <person name="Giovannoni S.J."/>
            <person name="Cho J.C."/>
        </authorList>
    </citation>
    <scope>NUCLEOTIDE SEQUENCE [LARGE SCALE GENOMIC DNA]</scope>
    <source>
        <strain evidence="2">ATCC BAA-628 / HTCC2559 / KCTC 12090</strain>
    </source>
</reference>
<protein>
    <submittedName>
        <fullName evidence="1">Uncharacterized protein</fullName>
    </submittedName>
</protein>
<dbReference type="EMBL" id="CP002046">
    <property type="protein sequence ID" value="EAP88216.1"/>
    <property type="molecule type" value="Genomic_DNA"/>
</dbReference>
<sequence length="264" mass="29610">MTLIAQTSINDYKYVVVPKSYEFSQEQDQYQLNSLSKFLFEKHGFNTIMEGDNYPTDLAEDRCLALYANAIGNSGLFVTKVSIELLDCNGDLVYITDEGTSKDKRKGQAYIISTREAFKSLETLNYSYNEEKTSNSNKDSTPKFTVKEIAAEQDIDVNEPKANKAESTIAEEKVEVVKPLGVTKYKRGDSIVSLIKTDGGFELRASNLNNKIIASLLISGQDNVFHYLKDMNTKGIAYFSINGNLNIEYLDSDNVLVSLSYELQ</sequence>
<dbReference type="STRING" id="216432.CA2559_05635"/>
<organism evidence="1 2">
    <name type="scientific">Croceibacter atlanticus (strain ATCC BAA-628 / JCM 21780 / CIP 108009 / IAM 15332 / KCTC 12090 / HTCC2559)</name>
    <dbReference type="NCBI Taxonomy" id="216432"/>
    <lineage>
        <taxon>Bacteria</taxon>
        <taxon>Pseudomonadati</taxon>
        <taxon>Bacteroidota</taxon>
        <taxon>Flavobacteriia</taxon>
        <taxon>Flavobacteriales</taxon>
        <taxon>Flavobacteriaceae</taxon>
        <taxon>Croceibacter</taxon>
    </lineage>
</organism>
<keyword evidence="2" id="KW-1185">Reference proteome</keyword>
<dbReference type="AlphaFoldDB" id="A3U7J9"/>
<evidence type="ECO:0000313" key="2">
    <source>
        <dbReference type="Proteomes" id="UP000002297"/>
    </source>
</evidence>
<dbReference type="Proteomes" id="UP000002297">
    <property type="component" value="Chromosome"/>
</dbReference>
<proteinExistence type="predicted"/>